<evidence type="ECO:0000313" key="4">
    <source>
        <dbReference type="EMBL" id="AUM14548.1"/>
    </source>
</evidence>
<evidence type="ECO:0000259" key="3">
    <source>
        <dbReference type="PROSITE" id="PS50110"/>
    </source>
</evidence>
<dbReference type="PANTHER" id="PTHR44591">
    <property type="entry name" value="STRESS RESPONSE REGULATOR PROTEIN 1"/>
    <property type="match status" value="1"/>
</dbReference>
<evidence type="ECO:0000256" key="1">
    <source>
        <dbReference type="ARBA" id="ARBA00022553"/>
    </source>
</evidence>
<reference evidence="5" key="1">
    <citation type="submission" date="2017-08" db="EMBL/GenBank/DDBJ databases">
        <title>Direct submision.</title>
        <authorList>
            <person name="Kim S.-J."/>
            <person name="Rhee S.-K."/>
        </authorList>
    </citation>
    <scope>NUCLEOTIDE SEQUENCE [LARGE SCALE GENOMIC DNA]</scope>
    <source>
        <strain evidence="5">GI5</strain>
    </source>
</reference>
<dbReference type="InterPro" id="IPR050595">
    <property type="entry name" value="Bact_response_regulator"/>
</dbReference>
<dbReference type="CDD" id="cd17593">
    <property type="entry name" value="REC_CheC-like"/>
    <property type="match status" value="1"/>
</dbReference>
<dbReference type="EMBL" id="CP022684">
    <property type="protein sequence ID" value="AUM14548.1"/>
    <property type="molecule type" value="Genomic_DNA"/>
</dbReference>
<accession>A0A2K9LQE3</accession>
<organism evidence="4 5">
    <name type="scientific">Ketobacter alkanivorans</name>
    <dbReference type="NCBI Taxonomy" id="1917421"/>
    <lineage>
        <taxon>Bacteria</taxon>
        <taxon>Pseudomonadati</taxon>
        <taxon>Pseudomonadota</taxon>
        <taxon>Gammaproteobacteria</taxon>
        <taxon>Pseudomonadales</taxon>
        <taxon>Ketobacteraceae</taxon>
        <taxon>Ketobacter</taxon>
    </lineage>
</organism>
<sequence>MSIPLLICDDSAMARKQVKRSLPEDWDVEVTMTTNGAEGMEAIRAGKGEMVFLDLTMPELDGYGVLKCVKEEGHKCIIIVISADIQPEARERVMGLGALDFIKKPVDGKKLQDVLRKYGLI</sequence>
<dbReference type="InterPro" id="IPR011006">
    <property type="entry name" value="CheY-like_superfamily"/>
</dbReference>
<feature type="domain" description="Response regulatory" evidence="3">
    <location>
        <begin position="4"/>
        <end position="119"/>
    </location>
</feature>
<dbReference type="SMART" id="SM00448">
    <property type="entry name" value="REC"/>
    <property type="match status" value="1"/>
</dbReference>
<evidence type="ECO:0000256" key="2">
    <source>
        <dbReference type="PROSITE-ProRule" id="PRU00169"/>
    </source>
</evidence>
<dbReference type="AlphaFoldDB" id="A0A2K9LQE3"/>
<dbReference type="Proteomes" id="UP000235116">
    <property type="component" value="Chromosome"/>
</dbReference>
<dbReference type="PROSITE" id="PS50110">
    <property type="entry name" value="RESPONSE_REGULATORY"/>
    <property type="match status" value="1"/>
</dbReference>
<proteinExistence type="predicted"/>
<dbReference type="RefSeq" id="WP_101895921.1">
    <property type="nucleotide sequence ID" value="NZ_CP022684.1"/>
</dbReference>
<dbReference type="Pfam" id="PF00072">
    <property type="entry name" value="Response_reg"/>
    <property type="match status" value="1"/>
</dbReference>
<keyword evidence="5" id="KW-1185">Reference proteome</keyword>
<name>A0A2K9LQE3_9GAMM</name>
<dbReference type="GO" id="GO:0000160">
    <property type="term" value="P:phosphorelay signal transduction system"/>
    <property type="evidence" value="ECO:0007669"/>
    <property type="project" value="InterPro"/>
</dbReference>
<keyword evidence="1 2" id="KW-0597">Phosphoprotein</keyword>
<dbReference type="SUPFAM" id="SSF52172">
    <property type="entry name" value="CheY-like"/>
    <property type="match status" value="1"/>
</dbReference>
<dbReference type="PANTHER" id="PTHR44591:SF24">
    <property type="entry name" value="PROTEIN-GLUTAMATE METHYLESTERASE_PROTEIN-GLUTAMINE GLUTAMINASE 1"/>
    <property type="match status" value="1"/>
</dbReference>
<evidence type="ECO:0000313" key="5">
    <source>
        <dbReference type="Proteomes" id="UP000235116"/>
    </source>
</evidence>
<gene>
    <name evidence="4" type="ORF">Kalk_19875</name>
</gene>
<dbReference type="Gene3D" id="3.40.50.2300">
    <property type="match status" value="1"/>
</dbReference>
<dbReference type="KEGG" id="kak:Kalk_19875"/>
<dbReference type="OrthoDB" id="281471at2"/>
<dbReference type="InterPro" id="IPR001789">
    <property type="entry name" value="Sig_transdc_resp-reg_receiver"/>
</dbReference>
<feature type="modified residue" description="4-aspartylphosphate" evidence="2">
    <location>
        <position position="54"/>
    </location>
</feature>
<protein>
    <submittedName>
        <fullName evidence="4">Response regulator</fullName>
    </submittedName>
</protein>